<evidence type="ECO:0000313" key="3">
    <source>
        <dbReference type="Proteomes" id="UP000184611"/>
    </source>
</evidence>
<proteinExistence type="predicted"/>
<feature type="chain" id="PRO_5012568336" evidence="1">
    <location>
        <begin position="20"/>
        <end position="424"/>
    </location>
</feature>
<protein>
    <submittedName>
        <fullName evidence="2">Uncharacterized protein</fullName>
    </submittedName>
</protein>
<keyword evidence="1" id="KW-0732">Signal</keyword>
<keyword evidence="3" id="KW-1185">Reference proteome</keyword>
<reference evidence="3" key="1">
    <citation type="submission" date="2016-12" db="EMBL/GenBank/DDBJ databases">
        <authorList>
            <person name="Varghese N."/>
            <person name="Submissions S."/>
        </authorList>
    </citation>
    <scope>NUCLEOTIDE SEQUENCE [LARGE SCALE GENOMIC DNA]</scope>
    <source>
        <strain evidence="3">DSM 18830</strain>
    </source>
</reference>
<accession>A0A1M7ZV12</accession>
<sequence length="424" mass="46194">MRKIRFLITVIFSCSMVWAQQDLGIVGANNWLQGWTSFKPLTNDYPQTTKILPNVISADFKLSSYETYALVGEVYVTNNATLTIEPGTIIRASTDEYSALIITRGSKLVADALPNNPIVFTSSKSIKERKPGDWGGIYILGNAPINTYGGVFKIESSIDPSLIIAGGSNPADNSGVIKNVRVEFAGRGADRNSVYDAVSFIGVGTGTTIEAIQSSFSNGNSFKFVGGNIKGTKLVAYRSKNSDFELTQGVNCDLNNGLVIRYAFFSANTGFRAVNIKQYENKDLTDFSKPQTNVVMTNFSLVNESDGQSGTNGLIKEAIFVNKDCSLSLNKSIVSGFETALLFSSEIELKPENLDKVKLKKVFINNCVKNITSELGITASEDLESNYAATIYGNVYSKVLSADIFNDANNERTPDYRIKIGGIR</sequence>
<organism evidence="2 3">
    <name type="scientific">Flavobacterium cucumis</name>
    <dbReference type="NCBI Taxonomy" id="416016"/>
    <lineage>
        <taxon>Bacteria</taxon>
        <taxon>Pseudomonadati</taxon>
        <taxon>Bacteroidota</taxon>
        <taxon>Flavobacteriia</taxon>
        <taxon>Flavobacteriales</taxon>
        <taxon>Flavobacteriaceae</taxon>
        <taxon>Flavobacterium</taxon>
    </lineage>
</organism>
<evidence type="ECO:0000313" key="2">
    <source>
        <dbReference type="EMBL" id="SHO72477.1"/>
    </source>
</evidence>
<dbReference type="AlphaFoldDB" id="A0A1M7ZV12"/>
<evidence type="ECO:0000256" key="1">
    <source>
        <dbReference type="SAM" id="SignalP"/>
    </source>
</evidence>
<feature type="signal peptide" evidence="1">
    <location>
        <begin position="1"/>
        <end position="19"/>
    </location>
</feature>
<gene>
    <name evidence="2" type="ORF">SAMN05443547_0811</name>
</gene>
<dbReference type="Proteomes" id="UP000184611">
    <property type="component" value="Unassembled WGS sequence"/>
</dbReference>
<dbReference type="OrthoDB" id="1521716at2"/>
<dbReference type="PANTHER" id="PTHR41339">
    <property type="entry name" value="LIPL48"/>
    <property type="match status" value="1"/>
</dbReference>
<dbReference type="STRING" id="416016.SAMN05443547_0811"/>
<name>A0A1M7ZV12_9FLAO</name>
<dbReference type="RefSeq" id="WP_073581637.1">
    <property type="nucleotide sequence ID" value="NZ_CBCSEA010000002.1"/>
</dbReference>
<dbReference type="EMBL" id="FRYK01000001">
    <property type="protein sequence ID" value="SHO72477.1"/>
    <property type="molecule type" value="Genomic_DNA"/>
</dbReference>
<dbReference type="PANTHER" id="PTHR41339:SF1">
    <property type="entry name" value="SECRETED PROTEIN"/>
    <property type="match status" value="1"/>
</dbReference>